<dbReference type="InterPro" id="IPR001387">
    <property type="entry name" value="Cro/C1-type_HTH"/>
</dbReference>
<dbReference type="PROSITE" id="PS50943">
    <property type="entry name" value="HTH_CROC1"/>
    <property type="match status" value="1"/>
</dbReference>
<organism evidence="3 4">
    <name type="scientific">Rhizobium calliandrae</name>
    <dbReference type="NCBI Taxonomy" id="1312182"/>
    <lineage>
        <taxon>Bacteria</taxon>
        <taxon>Pseudomonadati</taxon>
        <taxon>Pseudomonadota</taxon>
        <taxon>Alphaproteobacteria</taxon>
        <taxon>Hyphomicrobiales</taxon>
        <taxon>Rhizobiaceae</taxon>
        <taxon>Rhizobium/Agrobacterium group</taxon>
        <taxon>Rhizobium</taxon>
    </lineage>
</organism>
<dbReference type="Gene3D" id="1.10.260.40">
    <property type="entry name" value="lambda repressor-like DNA-binding domains"/>
    <property type="match status" value="2"/>
</dbReference>
<protein>
    <recommendedName>
        <fullName evidence="2">HTH cro/C1-type domain-containing protein</fullName>
    </recommendedName>
</protein>
<dbReference type="InterPro" id="IPR010982">
    <property type="entry name" value="Lambda_DNA-bd_dom_sf"/>
</dbReference>
<dbReference type="RefSeq" id="WP_285884822.1">
    <property type="nucleotide sequence ID" value="NZ_JARFYN010000116.1"/>
</dbReference>
<evidence type="ECO:0000256" key="1">
    <source>
        <dbReference type="SAM" id="MobiDB-lite"/>
    </source>
</evidence>
<evidence type="ECO:0000313" key="4">
    <source>
        <dbReference type="Proteomes" id="UP001172630"/>
    </source>
</evidence>
<dbReference type="SUPFAM" id="SSF47413">
    <property type="entry name" value="lambda repressor-like DNA-binding domains"/>
    <property type="match status" value="1"/>
</dbReference>
<feature type="domain" description="HTH cro/C1-type" evidence="2">
    <location>
        <begin position="32"/>
        <end position="86"/>
    </location>
</feature>
<dbReference type="CDD" id="cd00093">
    <property type="entry name" value="HTH_XRE"/>
    <property type="match status" value="1"/>
</dbReference>
<evidence type="ECO:0000313" key="3">
    <source>
        <dbReference type="EMBL" id="MDL2410832.1"/>
    </source>
</evidence>
<evidence type="ECO:0000259" key="2">
    <source>
        <dbReference type="PROSITE" id="PS50943"/>
    </source>
</evidence>
<reference evidence="3" key="1">
    <citation type="submission" date="2023-06" db="EMBL/GenBank/DDBJ databases">
        <title>Phylogenetic Diversity of Rhizobium strains.</title>
        <authorList>
            <person name="Moura F.T."/>
            <person name="Helene L.C.F."/>
            <person name="Hungria M."/>
        </authorList>
    </citation>
    <scope>NUCLEOTIDE SEQUENCE</scope>
    <source>
        <strain evidence="3">CCGE524</strain>
    </source>
</reference>
<name>A0ABT7KQC9_9HYPH</name>
<feature type="region of interest" description="Disordered" evidence="1">
    <location>
        <begin position="1"/>
        <end position="20"/>
    </location>
</feature>
<gene>
    <name evidence="3" type="ORF">PY650_35930</name>
</gene>
<dbReference type="Proteomes" id="UP001172630">
    <property type="component" value="Unassembled WGS sequence"/>
</dbReference>
<dbReference type="EMBL" id="JARFYN010000116">
    <property type="protein sequence ID" value="MDL2410832.1"/>
    <property type="molecule type" value="Genomic_DNA"/>
</dbReference>
<dbReference type="SMART" id="SM00530">
    <property type="entry name" value="HTH_XRE"/>
    <property type="match status" value="2"/>
</dbReference>
<sequence length="216" mass="23499">MITREMAPQKHPGTSQPGSVATTVGYAAPDALRAARALLGLTQPELAASIGMCRKSVAACESGVGATLKSIGALRNYYELQGIEFLGRIDLNKNEVHGSGACWKLKDVYLSFRPSVPPDVNFSAARALLGLEEREVARKAGLTPRQVGSLERGQAFTRKGHDRLCDFFVDSGVEFLSFRSGRISYIGLGVRRACLEVPLLPHHWANRESERERSCG</sequence>
<proteinExistence type="predicted"/>
<comment type="caution">
    <text evidence="3">The sequence shown here is derived from an EMBL/GenBank/DDBJ whole genome shotgun (WGS) entry which is preliminary data.</text>
</comment>
<accession>A0ABT7KQC9</accession>
<keyword evidence="4" id="KW-1185">Reference proteome</keyword>